<dbReference type="InterPro" id="IPR051158">
    <property type="entry name" value="Metallophosphoesterase_sf"/>
</dbReference>
<evidence type="ECO:0000313" key="3">
    <source>
        <dbReference type="Proteomes" id="UP000510886"/>
    </source>
</evidence>
<dbReference type="CDD" id="cd00838">
    <property type="entry name" value="MPP_superfamily"/>
    <property type="match status" value="1"/>
</dbReference>
<dbReference type="PANTHER" id="PTHR31302:SF22">
    <property type="entry name" value="PHOSPHOESTERASE"/>
    <property type="match status" value="1"/>
</dbReference>
<dbReference type="InterPro" id="IPR029052">
    <property type="entry name" value="Metallo-depent_PP-like"/>
</dbReference>
<dbReference type="GO" id="GO:0016787">
    <property type="term" value="F:hydrolase activity"/>
    <property type="evidence" value="ECO:0007669"/>
    <property type="project" value="InterPro"/>
</dbReference>
<protein>
    <submittedName>
        <fullName evidence="2">Phosphoesterase</fullName>
    </submittedName>
</protein>
<dbReference type="AlphaFoldDB" id="A0A7H9EMX0"/>
<dbReference type="SUPFAM" id="SSF56300">
    <property type="entry name" value="Metallo-dependent phosphatases"/>
    <property type="match status" value="1"/>
</dbReference>
<gene>
    <name evidence="2" type="ORF">GTO87_08090</name>
</gene>
<dbReference type="PANTHER" id="PTHR31302">
    <property type="entry name" value="TRANSMEMBRANE PROTEIN WITH METALLOPHOSPHOESTERASE DOMAIN-RELATED"/>
    <property type="match status" value="1"/>
</dbReference>
<dbReference type="Pfam" id="PF00149">
    <property type="entry name" value="Metallophos"/>
    <property type="match status" value="1"/>
</dbReference>
<dbReference type="Gene3D" id="3.60.21.10">
    <property type="match status" value="1"/>
</dbReference>
<accession>A0A7H9EMX0</accession>
<evidence type="ECO:0000313" key="2">
    <source>
        <dbReference type="EMBL" id="QLL78545.1"/>
    </source>
</evidence>
<dbReference type="EMBL" id="CP047418">
    <property type="protein sequence ID" value="QLL78545.1"/>
    <property type="molecule type" value="Genomic_DNA"/>
</dbReference>
<dbReference type="RefSeq" id="WP_180848724.1">
    <property type="nucleotide sequence ID" value="NZ_CP047418.1"/>
</dbReference>
<organism evidence="2 3">
    <name type="scientific">Ligilactobacillus saerimneri</name>
    <dbReference type="NCBI Taxonomy" id="228229"/>
    <lineage>
        <taxon>Bacteria</taxon>
        <taxon>Bacillati</taxon>
        <taxon>Bacillota</taxon>
        <taxon>Bacilli</taxon>
        <taxon>Lactobacillales</taxon>
        <taxon>Lactobacillaceae</taxon>
        <taxon>Ligilactobacillus</taxon>
    </lineage>
</organism>
<proteinExistence type="predicted"/>
<dbReference type="KEGG" id="lsw:GTO87_08090"/>
<sequence length="274" mass="32026">MRVAISSDNHVDSNQVDVDEIVAQQAEYLRIHNVDMYFIAGDVTNDFQKTVDYVEKLTALTTAEVRFIAGNHDMLHNVTYTELESNLHPQYFHRQQLRLPNWTIIGNNGWYDYSFSQYYTQPASVVRWKKALWVDSPLQQPGSDRERMDRVLAQIKQALDQVQTPNVLVITHFVPHRQLLWPKPVRVKTPRHERIYEMVVAMMGSQRLGDLLASYPQVKDVIYGHIHGVHPPQIYDGITYLNPAVGVNKPRNQEWQWPNFMQQWQHQLVVLDLT</sequence>
<evidence type="ECO:0000259" key="1">
    <source>
        <dbReference type="Pfam" id="PF00149"/>
    </source>
</evidence>
<feature type="domain" description="Calcineurin-like phosphoesterase" evidence="1">
    <location>
        <begin position="1"/>
        <end position="227"/>
    </location>
</feature>
<dbReference type="InterPro" id="IPR022302">
    <property type="entry name" value="Phosphoesterase_putative"/>
</dbReference>
<dbReference type="NCBIfam" id="TIGR03729">
    <property type="entry name" value="acc_ester"/>
    <property type="match status" value="1"/>
</dbReference>
<reference evidence="2 3" key="1">
    <citation type="submission" date="2020-01" db="EMBL/GenBank/DDBJ databases">
        <title>Complete and circular genome sequences of six lactobacillus isolates from horses.</title>
        <authorList>
            <person name="Hassan H.M."/>
        </authorList>
    </citation>
    <scope>NUCLEOTIDE SEQUENCE [LARGE SCALE GENOMIC DNA]</scope>
    <source>
        <strain evidence="2 3">1A</strain>
    </source>
</reference>
<dbReference type="Proteomes" id="UP000510886">
    <property type="component" value="Chromosome"/>
</dbReference>
<name>A0A7H9EMX0_9LACO</name>
<dbReference type="InterPro" id="IPR004843">
    <property type="entry name" value="Calcineurin-like_PHP"/>
</dbReference>